<dbReference type="GO" id="GO:0030018">
    <property type="term" value="C:Z disc"/>
    <property type="evidence" value="ECO:0007669"/>
    <property type="project" value="TreeGrafter"/>
</dbReference>
<dbReference type="PANTHER" id="PTHR46399">
    <property type="entry name" value="B30.2/SPRY DOMAIN-CONTAINING PROTEIN"/>
    <property type="match status" value="1"/>
</dbReference>
<dbReference type="OrthoDB" id="5808831at2759"/>
<organism evidence="1 2">
    <name type="scientific">Ancylostoma duodenale</name>
    <dbReference type="NCBI Taxonomy" id="51022"/>
    <lineage>
        <taxon>Eukaryota</taxon>
        <taxon>Metazoa</taxon>
        <taxon>Ecdysozoa</taxon>
        <taxon>Nematoda</taxon>
        <taxon>Chromadorea</taxon>
        <taxon>Rhabditida</taxon>
        <taxon>Rhabditina</taxon>
        <taxon>Rhabditomorpha</taxon>
        <taxon>Strongyloidea</taxon>
        <taxon>Ancylostomatidae</taxon>
        <taxon>Ancylostomatinae</taxon>
        <taxon>Ancylostoma</taxon>
    </lineage>
</organism>
<sequence length="75" mass="8832">MLQNLSTHIPHIERLLTDIEQVATNGVMYNEEPNVYDVDLPLMCSYMSYWFNLGPDGRKPDKTTEEKEHRQLYVC</sequence>
<keyword evidence="2" id="KW-1185">Reference proteome</keyword>
<reference evidence="1 2" key="1">
    <citation type="submission" date="2013-12" db="EMBL/GenBank/DDBJ databases">
        <title>Draft genome of the parsitic nematode Ancylostoma duodenale.</title>
        <authorList>
            <person name="Mitreva M."/>
        </authorList>
    </citation>
    <scope>NUCLEOTIDE SEQUENCE [LARGE SCALE GENOMIC DNA]</scope>
    <source>
        <strain evidence="1 2">Zhejiang</strain>
    </source>
</reference>
<evidence type="ECO:0000313" key="1">
    <source>
        <dbReference type="EMBL" id="KIH46249.1"/>
    </source>
</evidence>
<dbReference type="PANTHER" id="PTHR46399:SF8">
    <property type="entry name" value="B30.2_SPRY DOMAIN-CONTAINING PROTEIN"/>
    <property type="match status" value="1"/>
</dbReference>
<proteinExistence type="predicted"/>
<dbReference type="GO" id="GO:0014808">
    <property type="term" value="P:release of sequestered calcium ion into cytosol by sarcoplasmic reticulum"/>
    <property type="evidence" value="ECO:0007669"/>
    <property type="project" value="TreeGrafter"/>
</dbReference>
<dbReference type="AlphaFoldDB" id="A0A0C2FHP0"/>
<dbReference type="EMBL" id="KN769737">
    <property type="protein sequence ID" value="KIH46249.1"/>
    <property type="molecule type" value="Genomic_DNA"/>
</dbReference>
<evidence type="ECO:0000313" key="2">
    <source>
        <dbReference type="Proteomes" id="UP000054047"/>
    </source>
</evidence>
<dbReference type="Proteomes" id="UP000054047">
    <property type="component" value="Unassembled WGS sequence"/>
</dbReference>
<gene>
    <name evidence="1" type="ORF">ANCDUO_23700</name>
</gene>
<dbReference type="GO" id="GO:0034704">
    <property type="term" value="C:calcium channel complex"/>
    <property type="evidence" value="ECO:0007669"/>
    <property type="project" value="TreeGrafter"/>
</dbReference>
<dbReference type="GO" id="GO:0042383">
    <property type="term" value="C:sarcolemma"/>
    <property type="evidence" value="ECO:0007669"/>
    <property type="project" value="TreeGrafter"/>
</dbReference>
<dbReference type="GO" id="GO:0006941">
    <property type="term" value="P:striated muscle contraction"/>
    <property type="evidence" value="ECO:0007669"/>
    <property type="project" value="TreeGrafter"/>
</dbReference>
<dbReference type="InterPro" id="IPR015925">
    <property type="entry name" value="Ryanodine_IP3_receptor"/>
</dbReference>
<name>A0A0C2FHP0_9BILA</name>
<dbReference type="GO" id="GO:0033017">
    <property type="term" value="C:sarcoplasmic reticulum membrane"/>
    <property type="evidence" value="ECO:0007669"/>
    <property type="project" value="TreeGrafter"/>
</dbReference>
<accession>A0A0C2FHP0</accession>
<dbReference type="GO" id="GO:0005790">
    <property type="term" value="C:smooth endoplasmic reticulum"/>
    <property type="evidence" value="ECO:0007669"/>
    <property type="project" value="TreeGrafter"/>
</dbReference>
<dbReference type="GO" id="GO:0005219">
    <property type="term" value="F:ryanodine-sensitive calcium-release channel activity"/>
    <property type="evidence" value="ECO:0007669"/>
    <property type="project" value="TreeGrafter"/>
</dbReference>
<protein>
    <submittedName>
        <fullName evidence="1">Uncharacterized protein</fullName>
    </submittedName>
</protein>